<dbReference type="Gene3D" id="3.60.10.10">
    <property type="entry name" value="Endonuclease/exonuclease/phosphatase"/>
    <property type="match status" value="1"/>
</dbReference>
<evidence type="ECO:0000313" key="4">
    <source>
        <dbReference type="Proteomes" id="UP000835052"/>
    </source>
</evidence>
<feature type="compositionally biased region" description="Basic and acidic residues" evidence="1">
    <location>
        <begin position="242"/>
        <end position="254"/>
    </location>
</feature>
<dbReference type="PROSITE" id="PS50878">
    <property type="entry name" value="RT_POL"/>
    <property type="match status" value="1"/>
</dbReference>
<evidence type="ECO:0000259" key="2">
    <source>
        <dbReference type="PROSITE" id="PS50878"/>
    </source>
</evidence>
<dbReference type="OrthoDB" id="410104at2759"/>
<dbReference type="Proteomes" id="UP000835052">
    <property type="component" value="Unassembled WGS sequence"/>
</dbReference>
<dbReference type="PANTHER" id="PTHR47027">
    <property type="entry name" value="REVERSE TRANSCRIPTASE DOMAIN-CONTAINING PROTEIN"/>
    <property type="match status" value="1"/>
</dbReference>
<protein>
    <recommendedName>
        <fullName evidence="2">Reverse transcriptase domain-containing protein</fullName>
    </recommendedName>
</protein>
<dbReference type="CDD" id="cd01650">
    <property type="entry name" value="RT_nLTR_like"/>
    <property type="match status" value="1"/>
</dbReference>
<evidence type="ECO:0000313" key="3">
    <source>
        <dbReference type="EMBL" id="CAD6189046.1"/>
    </source>
</evidence>
<proteinExistence type="predicted"/>
<gene>
    <name evidence="3" type="ORF">CAUJ_LOCUS4965</name>
</gene>
<dbReference type="AlphaFoldDB" id="A0A8S1GYI1"/>
<feature type="compositionally biased region" description="Polar residues" evidence="1">
    <location>
        <begin position="232"/>
        <end position="241"/>
    </location>
</feature>
<feature type="domain" description="Reverse transcriptase" evidence="2">
    <location>
        <begin position="356"/>
        <end position="578"/>
    </location>
</feature>
<dbReference type="GO" id="GO:0003824">
    <property type="term" value="F:catalytic activity"/>
    <property type="evidence" value="ECO:0007669"/>
    <property type="project" value="InterPro"/>
</dbReference>
<evidence type="ECO:0000256" key="1">
    <source>
        <dbReference type="SAM" id="MobiDB-lite"/>
    </source>
</evidence>
<dbReference type="Pfam" id="PF14529">
    <property type="entry name" value="Exo_endo_phos_2"/>
    <property type="match status" value="1"/>
</dbReference>
<keyword evidence="4" id="KW-1185">Reference proteome</keyword>
<dbReference type="InterPro" id="IPR000477">
    <property type="entry name" value="RT_dom"/>
</dbReference>
<dbReference type="InterPro" id="IPR043502">
    <property type="entry name" value="DNA/RNA_pol_sf"/>
</dbReference>
<feature type="region of interest" description="Disordered" evidence="1">
    <location>
        <begin position="232"/>
        <end position="263"/>
    </location>
</feature>
<comment type="caution">
    <text evidence="3">The sequence shown here is derived from an EMBL/GenBank/DDBJ whole genome shotgun (WGS) entry which is preliminary data.</text>
</comment>
<accession>A0A8S1GYI1</accession>
<organism evidence="3 4">
    <name type="scientific">Caenorhabditis auriculariae</name>
    <dbReference type="NCBI Taxonomy" id="2777116"/>
    <lineage>
        <taxon>Eukaryota</taxon>
        <taxon>Metazoa</taxon>
        <taxon>Ecdysozoa</taxon>
        <taxon>Nematoda</taxon>
        <taxon>Chromadorea</taxon>
        <taxon>Rhabditida</taxon>
        <taxon>Rhabditina</taxon>
        <taxon>Rhabditomorpha</taxon>
        <taxon>Rhabditoidea</taxon>
        <taxon>Rhabditidae</taxon>
        <taxon>Peloderinae</taxon>
        <taxon>Caenorhabditis</taxon>
    </lineage>
</organism>
<dbReference type="SUPFAM" id="SSF56672">
    <property type="entry name" value="DNA/RNA polymerases"/>
    <property type="match status" value="1"/>
</dbReference>
<reference evidence="3" key="1">
    <citation type="submission" date="2020-10" db="EMBL/GenBank/DDBJ databases">
        <authorList>
            <person name="Kikuchi T."/>
        </authorList>
    </citation>
    <scope>NUCLEOTIDE SEQUENCE</scope>
    <source>
        <strain evidence="3">NKZ352</strain>
    </source>
</reference>
<dbReference type="PANTHER" id="PTHR47027:SF20">
    <property type="entry name" value="REVERSE TRANSCRIPTASE-LIKE PROTEIN WITH RNA-DIRECTED DNA POLYMERASE DOMAIN"/>
    <property type="match status" value="1"/>
</dbReference>
<dbReference type="EMBL" id="CAJGYM010000010">
    <property type="protein sequence ID" value="CAD6189046.1"/>
    <property type="molecule type" value="Genomic_DNA"/>
</dbReference>
<dbReference type="InterPro" id="IPR005135">
    <property type="entry name" value="Endo/exonuclease/phosphatase"/>
</dbReference>
<dbReference type="SUPFAM" id="SSF56219">
    <property type="entry name" value="DNase I-like"/>
    <property type="match status" value="1"/>
</dbReference>
<dbReference type="Pfam" id="PF00078">
    <property type="entry name" value="RVT_1"/>
    <property type="match status" value="1"/>
</dbReference>
<name>A0A8S1GYI1_9PELO</name>
<dbReference type="InterPro" id="IPR036691">
    <property type="entry name" value="Endo/exonu/phosph_ase_sf"/>
</dbReference>
<sequence>MPVSASLRLNLGKRGRLTIINVYSPTSPEAESDKTKREEKEKELDDFYRKLEETIQREKAYYIFVLGDFNAKMGKYTTPSIRHGKHGLGARSHNGERLADLLNSRRLYHGNSLFEKPDQRRWTWKSPNGDTTNEIDHILANRKWSLLDVAVLPSFDVGSDHRLVRAKVRLNQKFLKKDYHQPSRPRRPTYDITTLEENISEHDWQLLDDPDSRLRIPLQWPHQVCRNCSSTDLVSTAATRPTSERSAAKKRENGPCKSLSPTDAGVHFFRQLRNVEASRRRRRERPAEDVRNEMERLTVDFYTKLFRSDVPVPRTPTPPPEDEPPILPEEVKYAIRKLKGRNGRRTRQHLIRTAEDWRRLAVPTTCPALLQTILIPKKGDLTDLNNFRPISLLSVVYKLASDATTLAFDHIHAFVDYNKAFDSVEINAVLNALASAGVATKYVELIASSNEGTSTTIQLFDKKLLIPIRKGVRQGDTISPKLFCTPLEDAMRQLGWDEEHDWEDSTDIRGINIDGKVLTNLRFADDIVLFSSSTTELSSMLNDLDEVGKKIGLKMNVKKTQGRDLQEVTSYIYLGREVNMVNDLQAEIGRRKRAGWAAFNSIKEVTSAERPETASSHLRSVDNPCHPLRYRKEHIQRGKHRWGGHVIRSQDDRWSTRLTHWISRNIKRPLGRPPTEWTDYFRKNISQPGRHWMAVAQRPSRLENPAYLLSFANSLAISWIFCVLDANSTMSSAKRRCDKSCPVHRESIVLPVEAFEKCARGWR</sequence>